<evidence type="ECO:0000259" key="4">
    <source>
        <dbReference type="PROSITE" id="PS51910"/>
    </source>
</evidence>
<name>A0ABZ2YUG1_9BACT</name>
<evidence type="ECO:0000313" key="5">
    <source>
        <dbReference type="EMBL" id="WZN42536.1"/>
    </source>
</evidence>
<dbReference type="EMBL" id="CP149822">
    <property type="protein sequence ID" value="WZN42536.1"/>
    <property type="molecule type" value="Genomic_DNA"/>
</dbReference>
<proteinExistence type="predicted"/>
<dbReference type="RefSeq" id="WP_341837370.1">
    <property type="nucleotide sequence ID" value="NZ_CP149822.1"/>
</dbReference>
<keyword evidence="5" id="KW-0378">Hydrolase</keyword>
<evidence type="ECO:0000256" key="2">
    <source>
        <dbReference type="ARBA" id="ARBA00012729"/>
    </source>
</evidence>
<evidence type="ECO:0000256" key="3">
    <source>
        <dbReference type="SAM" id="SignalP"/>
    </source>
</evidence>
<dbReference type="Pfam" id="PF00704">
    <property type="entry name" value="Glyco_hydro_18"/>
    <property type="match status" value="1"/>
</dbReference>
<dbReference type="InterPro" id="IPR017853">
    <property type="entry name" value="GH"/>
</dbReference>
<protein>
    <recommendedName>
        <fullName evidence="2">chitinase</fullName>
        <ecNumber evidence="2">3.2.1.14</ecNumber>
    </recommendedName>
</protein>
<evidence type="ECO:0000256" key="1">
    <source>
        <dbReference type="ARBA" id="ARBA00000822"/>
    </source>
</evidence>
<feature type="signal peptide" evidence="3">
    <location>
        <begin position="1"/>
        <end position="18"/>
    </location>
</feature>
<dbReference type="GO" id="GO:0016787">
    <property type="term" value="F:hydrolase activity"/>
    <property type="evidence" value="ECO:0007669"/>
    <property type="project" value="UniProtKB-KW"/>
</dbReference>
<dbReference type="InterPro" id="IPR050314">
    <property type="entry name" value="Glycosyl_Hydrlase_18"/>
</dbReference>
<sequence length="340" mass="36605">MKIRLLILFALLPLLACGKSKKEAPEPEDPPANARMRTQAYLFSWNGNWEAPVNSADISKVTDLTLAFFNPAANGDFEPDPAALKRAVDAARSKNANVRIYFAIGGGSPSPHLENLIKPANRNAFIAKIVQLATDAGYGFAGVDVDLENDLINADYAGFVSQLAAALHARNKVMTAALARWKTQQSIADSTLHQFDFINIMSYDETGYWNPSAPGPHASHAKATGDFEYFKGRGVAAGKLLIGLPFYGYGFGPGFPATEASSRTYSQLVNTYPGAAEKDAVTVEGAGTIYYNGQPAIKRKVEYAISQGAAGIMIWEINQDLPSTDARSLLRAIHQTITGS</sequence>
<keyword evidence="6" id="KW-1185">Reference proteome</keyword>
<evidence type="ECO:0000313" key="6">
    <source>
        <dbReference type="Proteomes" id="UP001485459"/>
    </source>
</evidence>
<feature type="domain" description="GH18" evidence="4">
    <location>
        <begin position="36"/>
        <end position="340"/>
    </location>
</feature>
<dbReference type="PANTHER" id="PTHR11177">
    <property type="entry name" value="CHITINASE"/>
    <property type="match status" value="1"/>
</dbReference>
<comment type="catalytic activity">
    <reaction evidence="1">
        <text>Random endo-hydrolysis of N-acetyl-beta-D-glucosaminide (1-&gt;4)-beta-linkages in chitin and chitodextrins.</text>
        <dbReference type="EC" id="3.2.1.14"/>
    </reaction>
</comment>
<dbReference type="PANTHER" id="PTHR11177:SF317">
    <property type="entry name" value="CHITINASE 12-RELATED"/>
    <property type="match status" value="1"/>
</dbReference>
<dbReference type="EC" id="3.2.1.14" evidence="2"/>
<organism evidence="5 6">
    <name type="scientific">Chitinophaga pollutisoli</name>
    <dbReference type="NCBI Taxonomy" id="3133966"/>
    <lineage>
        <taxon>Bacteria</taxon>
        <taxon>Pseudomonadati</taxon>
        <taxon>Bacteroidota</taxon>
        <taxon>Chitinophagia</taxon>
        <taxon>Chitinophagales</taxon>
        <taxon>Chitinophagaceae</taxon>
        <taxon>Chitinophaga</taxon>
    </lineage>
</organism>
<keyword evidence="3" id="KW-0732">Signal</keyword>
<feature type="chain" id="PRO_5046763989" description="chitinase" evidence="3">
    <location>
        <begin position="19"/>
        <end position="340"/>
    </location>
</feature>
<reference evidence="6" key="1">
    <citation type="submission" date="2024-03" db="EMBL/GenBank/DDBJ databases">
        <title>Chitinophaga horti sp. nov., isolated from garden soil.</title>
        <authorList>
            <person name="Lee D.S."/>
            <person name="Han D.M."/>
            <person name="Baek J.H."/>
            <person name="Choi D.G."/>
            <person name="Jeon J.H."/>
            <person name="Jeon C.O."/>
        </authorList>
    </citation>
    <scope>NUCLEOTIDE SEQUENCE [LARGE SCALE GENOMIC DNA]</scope>
    <source>
        <strain evidence="6">GPA1</strain>
    </source>
</reference>
<dbReference type="Proteomes" id="UP001485459">
    <property type="component" value="Chromosome"/>
</dbReference>
<dbReference type="Gene3D" id="3.40.5.30">
    <property type="entry name" value="(Trans)glycosidases - domain 2"/>
    <property type="match status" value="1"/>
</dbReference>
<dbReference type="InterPro" id="IPR001223">
    <property type="entry name" value="Glyco_hydro18_cat"/>
</dbReference>
<accession>A0ABZ2YUG1</accession>
<dbReference type="SUPFAM" id="SSF51445">
    <property type="entry name" value="(Trans)glycosidases"/>
    <property type="match status" value="1"/>
</dbReference>
<gene>
    <name evidence="5" type="ORF">WJU16_05750</name>
</gene>
<dbReference type="PROSITE" id="PS51910">
    <property type="entry name" value="GH18_2"/>
    <property type="match status" value="1"/>
</dbReference>
<dbReference type="Gene3D" id="3.20.20.80">
    <property type="entry name" value="Glycosidases"/>
    <property type="match status" value="1"/>
</dbReference>
<dbReference type="SMART" id="SM00636">
    <property type="entry name" value="Glyco_18"/>
    <property type="match status" value="1"/>
</dbReference>
<dbReference type="InterPro" id="IPR011583">
    <property type="entry name" value="Chitinase_II/V-like_cat"/>
</dbReference>